<keyword evidence="1" id="KW-0472">Membrane</keyword>
<evidence type="ECO:0008006" key="4">
    <source>
        <dbReference type="Google" id="ProtNLM"/>
    </source>
</evidence>
<protein>
    <recommendedName>
        <fullName evidence="4">DUF2937 domain-containing protein</fullName>
    </recommendedName>
</protein>
<proteinExistence type="predicted"/>
<feature type="transmembrane region" description="Helical" evidence="1">
    <location>
        <begin position="127"/>
        <end position="152"/>
    </location>
</feature>
<evidence type="ECO:0000313" key="3">
    <source>
        <dbReference type="Proteomes" id="UP001152447"/>
    </source>
</evidence>
<comment type="caution">
    <text evidence="2">The sequence shown here is derived from an EMBL/GenBank/DDBJ whole genome shotgun (WGS) entry which is preliminary data.</text>
</comment>
<sequence>MIVNLFDKLIFACAFIVSLQLPQLSDHYQQHLAGLYHATKWQVDGYAKTAKQYNFSSTQAMINRHLANTEPSVRADANQKQQTLLQFADLKKGMAIFDQGNLLQKMLYMFSPERVDRLQSTLDNFKLGIPLTASAVLFALVLAMLLNQLLMLPHTLYVRRKKRIASDAVKFNS</sequence>
<gene>
    <name evidence="2" type="ORF">PSEHALCIP103_00061</name>
</gene>
<keyword evidence="3" id="KW-1185">Reference proteome</keyword>
<organism evidence="2 3">
    <name type="scientific">Pseudoalteromonas haloplanktis</name>
    <name type="common">Alteromonas haloplanktis</name>
    <dbReference type="NCBI Taxonomy" id="228"/>
    <lineage>
        <taxon>Bacteria</taxon>
        <taxon>Pseudomonadati</taxon>
        <taxon>Pseudomonadota</taxon>
        <taxon>Gammaproteobacteria</taxon>
        <taxon>Alteromonadales</taxon>
        <taxon>Pseudoalteromonadaceae</taxon>
        <taxon>Pseudoalteromonas</taxon>
    </lineage>
</organism>
<dbReference type="EMBL" id="CAMAPB010000001">
    <property type="protein sequence ID" value="CAH9049864.1"/>
    <property type="molecule type" value="Genomic_DNA"/>
</dbReference>
<reference evidence="2" key="1">
    <citation type="submission" date="2022-07" db="EMBL/GenBank/DDBJ databases">
        <authorList>
            <person name="Criscuolo A."/>
        </authorList>
    </citation>
    <scope>NUCLEOTIDE SEQUENCE</scope>
    <source>
        <strain evidence="2">CIP103197</strain>
    </source>
</reference>
<evidence type="ECO:0000256" key="1">
    <source>
        <dbReference type="SAM" id="Phobius"/>
    </source>
</evidence>
<dbReference type="Proteomes" id="UP001152447">
    <property type="component" value="Unassembled WGS sequence"/>
</dbReference>
<keyword evidence="1" id="KW-1133">Transmembrane helix</keyword>
<name>A0A9W4QRG2_PSEHA</name>
<keyword evidence="1" id="KW-0812">Transmembrane</keyword>
<dbReference type="InterPro" id="IPR022584">
    <property type="entry name" value="DUF2937"/>
</dbReference>
<dbReference type="Pfam" id="PF11157">
    <property type="entry name" value="DUF2937"/>
    <property type="match status" value="1"/>
</dbReference>
<dbReference type="AlphaFoldDB" id="A0A9W4QRG2"/>
<dbReference type="RefSeq" id="WP_262975882.1">
    <property type="nucleotide sequence ID" value="NZ_CAMAPB010000001.1"/>
</dbReference>
<evidence type="ECO:0000313" key="2">
    <source>
        <dbReference type="EMBL" id="CAH9049864.1"/>
    </source>
</evidence>
<accession>A0A9W4QRG2</accession>